<dbReference type="InterPro" id="IPR036986">
    <property type="entry name" value="S4_RNA-bd_sf"/>
</dbReference>
<evidence type="ECO:0000256" key="2">
    <source>
        <dbReference type="SAM" id="MobiDB-lite"/>
    </source>
</evidence>
<gene>
    <name evidence="4" type="ORF">TQ37_00390</name>
</gene>
<accession>A0A0G8AZ89</accession>
<evidence type="ECO:0000313" key="4">
    <source>
        <dbReference type="EMBL" id="KKZ14654.1"/>
    </source>
</evidence>
<feature type="non-terminal residue" evidence="4">
    <location>
        <position position="120"/>
    </location>
</feature>
<dbReference type="Proteomes" id="UP000035037">
    <property type="component" value="Unassembled WGS sequence"/>
</dbReference>
<feature type="domain" description="RNA-binding S4" evidence="3">
    <location>
        <begin position="39"/>
        <end position="100"/>
    </location>
</feature>
<organism evidence="4 5">
    <name type="scientific">Candidatus Synechococcus spongiarum 15L</name>
    <dbReference type="NCBI Taxonomy" id="1608419"/>
    <lineage>
        <taxon>Bacteria</taxon>
        <taxon>Bacillati</taxon>
        <taxon>Cyanobacteriota</taxon>
        <taxon>Cyanophyceae</taxon>
        <taxon>Synechococcales</taxon>
        <taxon>Synechococcaceae</taxon>
        <taxon>Synechococcus</taxon>
    </lineage>
</organism>
<dbReference type="SUPFAM" id="SSF55174">
    <property type="entry name" value="Alpha-L RNA-binding motif"/>
    <property type="match status" value="1"/>
</dbReference>
<dbReference type="Gene3D" id="3.10.290.10">
    <property type="entry name" value="RNA-binding S4 domain"/>
    <property type="match status" value="1"/>
</dbReference>
<protein>
    <submittedName>
        <fullName evidence="4">RNA pseudouridine synthase</fullName>
    </submittedName>
</protein>
<proteinExistence type="predicted"/>
<dbReference type="EMBL" id="JYFQ01000007">
    <property type="protein sequence ID" value="KKZ14654.1"/>
    <property type="molecule type" value="Genomic_DNA"/>
</dbReference>
<reference evidence="4 5" key="1">
    <citation type="submission" date="2015-02" db="EMBL/GenBank/DDBJ databases">
        <authorList>
            <person name="Slaby B."/>
            <person name="Hentschel U."/>
        </authorList>
    </citation>
    <scope>NUCLEOTIDE SEQUENCE [LARGE SCALE GENOMIC DNA]</scope>
    <source>
        <strain evidence="4">15L</strain>
    </source>
</reference>
<evidence type="ECO:0000259" key="3">
    <source>
        <dbReference type="SMART" id="SM00363"/>
    </source>
</evidence>
<dbReference type="InterPro" id="IPR002942">
    <property type="entry name" value="S4_RNA-bd"/>
</dbReference>
<reference evidence="4 5" key="2">
    <citation type="submission" date="2015-05" db="EMBL/GenBank/DDBJ databases">
        <title>Lifestyle Evolution in Cyanobacterial Symbionts of Sponges.</title>
        <authorList>
            <person name="Burgsdorf I."/>
            <person name="Slaby B.M."/>
            <person name="Handley K.M."/>
            <person name="Haber M."/>
            <person name="Blom J."/>
            <person name="Marshall C.W."/>
            <person name="Gilbert J.A."/>
            <person name="Hentschel U."/>
            <person name="Steindler L."/>
        </authorList>
    </citation>
    <scope>NUCLEOTIDE SEQUENCE [LARGE SCALE GENOMIC DNA]</scope>
    <source>
        <strain evidence="4">15L</strain>
    </source>
</reference>
<dbReference type="AlphaFoldDB" id="A0A0G8AZ89"/>
<evidence type="ECO:0000256" key="1">
    <source>
        <dbReference type="PROSITE-ProRule" id="PRU00182"/>
    </source>
</evidence>
<dbReference type="Pfam" id="PF01479">
    <property type="entry name" value="S4"/>
    <property type="match status" value="1"/>
</dbReference>
<comment type="caution">
    <text evidence="4">The sequence shown here is derived from an EMBL/GenBank/DDBJ whole genome shotgun (WGS) entry which is preliminary data.</text>
</comment>
<dbReference type="SMART" id="SM00363">
    <property type="entry name" value="S4"/>
    <property type="match status" value="1"/>
</dbReference>
<feature type="region of interest" description="Disordered" evidence="2">
    <location>
        <begin position="1"/>
        <end position="22"/>
    </location>
</feature>
<keyword evidence="1" id="KW-0694">RNA-binding</keyword>
<dbReference type="GO" id="GO:0003723">
    <property type="term" value="F:RNA binding"/>
    <property type="evidence" value="ECO:0007669"/>
    <property type="project" value="UniProtKB-KW"/>
</dbReference>
<dbReference type="CDD" id="cd00165">
    <property type="entry name" value="S4"/>
    <property type="match status" value="1"/>
</dbReference>
<name>A0A0G8AZ89_9SYNE</name>
<sequence>MTAMERHHPSCPSEASGEAPFGHGVGQLVRLTYDKPHPMRLDRWLVQQRQEQSRARIQKLIAQQLVRVNGTTTSRAKTPLRHGDRVELRLPPPEPLDYLPPQPMNLDILHEDAELIVINK</sequence>
<dbReference type="PROSITE" id="PS50889">
    <property type="entry name" value="S4"/>
    <property type="match status" value="1"/>
</dbReference>
<evidence type="ECO:0000313" key="5">
    <source>
        <dbReference type="Proteomes" id="UP000035037"/>
    </source>
</evidence>